<keyword evidence="3" id="KW-0804">Transcription</keyword>
<feature type="transmembrane region" description="Helical" evidence="4">
    <location>
        <begin position="206"/>
        <end position="228"/>
    </location>
</feature>
<dbReference type="InterPro" id="IPR020449">
    <property type="entry name" value="Tscrpt_reg_AraC-type_HTH"/>
</dbReference>
<feature type="transmembrane region" description="Helical" evidence="4">
    <location>
        <begin position="62"/>
        <end position="80"/>
    </location>
</feature>
<proteinExistence type="predicted"/>
<keyword evidence="4" id="KW-1133">Transmembrane helix</keyword>
<evidence type="ECO:0000256" key="4">
    <source>
        <dbReference type="SAM" id="Phobius"/>
    </source>
</evidence>
<feature type="transmembrane region" description="Helical" evidence="4">
    <location>
        <begin position="6"/>
        <end position="24"/>
    </location>
</feature>
<dbReference type="SUPFAM" id="SSF46689">
    <property type="entry name" value="Homeodomain-like"/>
    <property type="match status" value="1"/>
</dbReference>
<dbReference type="PRINTS" id="PR00032">
    <property type="entry name" value="HTHARAC"/>
</dbReference>
<evidence type="ECO:0000313" key="6">
    <source>
        <dbReference type="EMBL" id="CAA6808719.1"/>
    </source>
</evidence>
<dbReference type="EMBL" id="CACVAQ010000145">
    <property type="protein sequence ID" value="CAA6808719.1"/>
    <property type="molecule type" value="Genomic_DNA"/>
</dbReference>
<dbReference type="InterPro" id="IPR018060">
    <property type="entry name" value="HTH_AraC"/>
</dbReference>
<dbReference type="InterPro" id="IPR018062">
    <property type="entry name" value="HTH_AraC-typ_CS"/>
</dbReference>
<dbReference type="SMART" id="SM00342">
    <property type="entry name" value="HTH_ARAC"/>
    <property type="match status" value="1"/>
</dbReference>
<feature type="domain" description="HTH araC/xylS-type" evidence="5">
    <location>
        <begin position="289"/>
        <end position="395"/>
    </location>
</feature>
<gene>
    <name evidence="6" type="ORF">HELGO_WM35501</name>
</gene>
<dbReference type="Gene3D" id="1.10.10.60">
    <property type="entry name" value="Homeodomain-like"/>
    <property type="match status" value="1"/>
</dbReference>
<keyword evidence="1" id="KW-0805">Transcription regulation</keyword>
<dbReference type="PANTHER" id="PTHR43280">
    <property type="entry name" value="ARAC-FAMILY TRANSCRIPTIONAL REGULATOR"/>
    <property type="match status" value="1"/>
</dbReference>
<keyword evidence="4" id="KW-0812">Transmembrane</keyword>
<dbReference type="GO" id="GO:0003700">
    <property type="term" value="F:DNA-binding transcription factor activity"/>
    <property type="evidence" value="ECO:0007669"/>
    <property type="project" value="InterPro"/>
</dbReference>
<dbReference type="PANTHER" id="PTHR43280:SF29">
    <property type="entry name" value="ARAC-FAMILY TRANSCRIPTIONAL REGULATOR"/>
    <property type="match status" value="1"/>
</dbReference>
<feature type="transmembrane region" description="Helical" evidence="4">
    <location>
        <begin position="176"/>
        <end position="200"/>
    </location>
</feature>
<evidence type="ECO:0000256" key="1">
    <source>
        <dbReference type="ARBA" id="ARBA00023015"/>
    </source>
</evidence>
<dbReference type="Pfam" id="PF12833">
    <property type="entry name" value="HTH_18"/>
    <property type="match status" value="1"/>
</dbReference>
<feature type="transmembrane region" description="Helical" evidence="4">
    <location>
        <begin position="92"/>
        <end position="110"/>
    </location>
</feature>
<dbReference type="GO" id="GO:0043565">
    <property type="term" value="F:sequence-specific DNA binding"/>
    <property type="evidence" value="ECO:0007669"/>
    <property type="project" value="InterPro"/>
</dbReference>
<keyword evidence="4" id="KW-0472">Membrane</keyword>
<dbReference type="InterPro" id="IPR009057">
    <property type="entry name" value="Homeodomain-like_sf"/>
</dbReference>
<organism evidence="6">
    <name type="scientific">uncultured Aureispira sp</name>
    <dbReference type="NCBI Taxonomy" id="1331704"/>
    <lineage>
        <taxon>Bacteria</taxon>
        <taxon>Pseudomonadati</taxon>
        <taxon>Bacteroidota</taxon>
        <taxon>Saprospiria</taxon>
        <taxon>Saprospirales</taxon>
        <taxon>Saprospiraceae</taxon>
        <taxon>Aureispira</taxon>
        <taxon>environmental samples</taxon>
    </lineage>
</organism>
<evidence type="ECO:0000256" key="2">
    <source>
        <dbReference type="ARBA" id="ARBA00023125"/>
    </source>
</evidence>
<name>A0A6S6SZU2_9BACT</name>
<evidence type="ECO:0000259" key="5">
    <source>
        <dbReference type="PROSITE" id="PS01124"/>
    </source>
</evidence>
<sequence>MSIILTIILVGAIQGFILSFFFYIKGNLLTNKLFGSVLLIISTALLLAYLQNVIDFKSYPFLIKLSMPFSLIFMPLLLIYLQKLTGQKKVNYLVFMPALVLIAYNLPFYFGSEAMKMDYFIRNEQSGKPLMIEKLEGVFIEFCVVAFSLQAVFEAKKYKQNLKAIYSNPVMGKSSWVQFIAFVMLLLSFLALLLSVLALFTDKVPVEFNFITAIGSTMVIYIVAYYLLSYPHVFTNVVLANQRIEDSKAIEKRKAVEAPKSLDKSGTAENDKTIEASKIVEDKKELLLFDLKGKIIESLESEKLYLKPNLTLNELANTSGVPSYLVSKVINEHLKTNFFALINGYRLQHAQQHLLQKKKKTIIEIAYEAGFNSKTTFYETFKKETGVSPTQFIKEHQKRTNLEEK</sequence>
<evidence type="ECO:0000256" key="3">
    <source>
        <dbReference type="ARBA" id="ARBA00023163"/>
    </source>
</evidence>
<keyword evidence="2" id="KW-0238">DNA-binding</keyword>
<accession>A0A6S6SZU2</accession>
<feature type="transmembrane region" description="Helical" evidence="4">
    <location>
        <begin position="33"/>
        <end position="50"/>
    </location>
</feature>
<protein>
    <submittedName>
        <fullName evidence="6">AraC family transcriptional regulator</fullName>
    </submittedName>
</protein>
<dbReference type="PROSITE" id="PS01124">
    <property type="entry name" value="HTH_ARAC_FAMILY_2"/>
    <property type="match status" value="1"/>
</dbReference>
<dbReference type="AlphaFoldDB" id="A0A6S6SZU2"/>
<dbReference type="PROSITE" id="PS00041">
    <property type="entry name" value="HTH_ARAC_FAMILY_1"/>
    <property type="match status" value="1"/>
</dbReference>
<reference evidence="6" key="1">
    <citation type="submission" date="2020-01" db="EMBL/GenBank/DDBJ databases">
        <authorList>
            <person name="Meier V. D."/>
            <person name="Meier V D."/>
        </authorList>
    </citation>
    <scope>NUCLEOTIDE SEQUENCE</scope>
    <source>
        <strain evidence="6">HLG_WM_MAG_10</strain>
    </source>
</reference>